<evidence type="ECO:0000259" key="4">
    <source>
        <dbReference type="Pfam" id="PF24883"/>
    </source>
</evidence>
<dbReference type="InterPro" id="IPR031359">
    <property type="entry name" value="NACHT_N"/>
</dbReference>
<protein>
    <recommendedName>
        <fullName evidence="7">NWD NACHT-NTPase N-terminal domain-containing protein</fullName>
    </recommendedName>
</protein>
<sequence length="884" mass="100807">MARERKRDAWRRRLLGSKDRPAAASSQADDSNSVSSTSELAPAVLSPLRANTPDPAPSEQVETLDTQQQEPETPNDVWAAAFRNFQESDGDLAKDYAKLLNPAREDYATKFDIDFVESTVKRLDQERDEKQWKVAFAGKSIHIRSQVEKMVKFLIWTDTVVKPALSTQPYAALAWSAVSIFLPLVKAGTELHDSLLAGLEEINRMLVSWKISESTVYPFRSHARRSFYNIFIDLHRHIIRYYAHAVCHLSSTQLSRARENLVGWNGWEAETKSISELNQNCQSYLEAAQRKAFQETMEMKLVEIHNSRLALKNISRSLEEIQFHYEDQLEGRLLESLHAEFKGHKNANPERVKGTCKWVLQDPKFHQWRDSKSSSLLWISARPGYGKSVLSRALIDSKLLKSPARAATSSVCYFFFKDGDEKRTRACDAIAAILHQLFAQDLTGNLIKKAKAAYHSAGAGLRDSFDELWDIFVSCITSPDAGEILCLLDALDECEQLERDRLVTCLNKFYNTYEHDSASTSSLKFIITSRPWKVIQLSLQGLFEPEHPSQSSHINGDDRLHEISEEIELVIEENLPAITGHLSQNDQEEIGEHLKAMENRTYLWLRLVFQMVKQNPTEYTRKSDIIHLFESLPAEVSQVYEKVLRCSYNDPKTQLLFQLMLAAPRPLLVKEADEALTFLTSRTSQWESKTDFDNDCWGKDFASIVQNWTGFLVVSTTTSSLWGKEQTVREFLLGPKPAPGSWKGRFSYPETQTAMLSACLERLSPGYINEEGQNWWYHTRFLGYAAQYWPVHYELQEHDEKEEASGKARLLCDIMQPNTAAWLAHNSAWEHWVYENGLSTENFDILSIAAFFGLTHLVEKIRQNDAVDSSQVRGNMVAPLQAAS</sequence>
<dbReference type="Pfam" id="PF24883">
    <property type="entry name" value="NPHP3_N"/>
    <property type="match status" value="1"/>
</dbReference>
<feature type="domain" description="NWD NACHT-NTPase N-terminal" evidence="3">
    <location>
        <begin position="76"/>
        <end position="280"/>
    </location>
</feature>
<evidence type="ECO:0000256" key="2">
    <source>
        <dbReference type="SAM" id="MobiDB-lite"/>
    </source>
</evidence>
<evidence type="ECO:0000259" key="3">
    <source>
        <dbReference type="Pfam" id="PF17100"/>
    </source>
</evidence>
<evidence type="ECO:0000313" key="5">
    <source>
        <dbReference type="EMBL" id="KAK2764748.1"/>
    </source>
</evidence>
<evidence type="ECO:0000256" key="1">
    <source>
        <dbReference type="ARBA" id="ARBA00022737"/>
    </source>
</evidence>
<keyword evidence="6" id="KW-1185">Reference proteome</keyword>
<gene>
    <name evidence="5" type="ORF">CKAH01_04913</name>
</gene>
<dbReference type="Proteomes" id="UP001281614">
    <property type="component" value="Unassembled WGS sequence"/>
</dbReference>
<organism evidence="5 6">
    <name type="scientific">Colletotrichum kahawae</name>
    <name type="common">Coffee berry disease fungus</name>
    <dbReference type="NCBI Taxonomy" id="34407"/>
    <lineage>
        <taxon>Eukaryota</taxon>
        <taxon>Fungi</taxon>
        <taxon>Dikarya</taxon>
        <taxon>Ascomycota</taxon>
        <taxon>Pezizomycotina</taxon>
        <taxon>Sordariomycetes</taxon>
        <taxon>Hypocreomycetidae</taxon>
        <taxon>Glomerellales</taxon>
        <taxon>Glomerellaceae</taxon>
        <taxon>Colletotrichum</taxon>
        <taxon>Colletotrichum gloeosporioides species complex</taxon>
    </lineage>
</organism>
<proteinExistence type="predicted"/>
<evidence type="ECO:0000313" key="6">
    <source>
        <dbReference type="Proteomes" id="UP001281614"/>
    </source>
</evidence>
<feature type="region of interest" description="Disordered" evidence="2">
    <location>
        <begin position="1"/>
        <end position="72"/>
    </location>
</feature>
<feature type="compositionally biased region" description="Low complexity" evidence="2">
    <location>
        <begin position="22"/>
        <end position="38"/>
    </location>
</feature>
<reference evidence="5" key="1">
    <citation type="submission" date="2023-02" db="EMBL/GenBank/DDBJ databases">
        <title>Colletotrichum kahawae CIFC_Que2 genome sequencing and assembly.</title>
        <authorList>
            <person name="Baroncelli R."/>
        </authorList>
    </citation>
    <scope>NUCLEOTIDE SEQUENCE</scope>
    <source>
        <strain evidence="5">CIFC_Que2</strain>
    </source>
</reference>
<keyword evidence="1" id="KW-0677">Repeat</keyword>
<feature type="domain" description="Nephrocystin 3-like N-terminal" evidence="4">
    <location>
        <begin position="354"/>
        <end position="530"/>
    </location>
</feature>
<dbReference type="AlphaFoldDB" id="A0AAD9YJQ1"/>
<dbReference type="Gene3D" id="3.40.50.300">
    <property type="entry name" value="P-loop containing nucleotide triphosphate hydrolases"/>
    <property type="match status" value="1"/>
</dbReference>
<accession>A0AAD9YJQ1</accession>
<name>A0AAD9YJQ1_COLKA</name>
<comment type="caution">
    <text evidence="5">The sequence shown here is derived from an EMBL/GenBank/DDBJ whole genome shotgun (WGS) entry which is preliminary data.</text>
</comment>
<dbReference type="PANTHER" id="PTHR10039">
    <property type="entry name" value="AMELOGENIN"/>
    <property type="match status" value="1"/>
</dbReference>
<dbReference type="EMBL" id="VYYT01000135">
    <property type="protein sequence ID" value="KAK2764748.1"/>
    <property type="molecule type" value="Genomic_DNA"/>
</dbReference>
<dbReference type="InterPro" id="IPR056884">
    <property type="entry name" value="NPHP3-like_N"/>
</dbReference>
<evidence type="ECO:0008006" key="7">
    <source>
        <dbReference type="Google" id="ProtNLM"/>
    </source>
</evidence>
<feature type="compositionally biased region" description="Polar residues" evidence="2">
    <location>
        <begin position="60"/>
        <end position="72"/>
    </location>
</feature>
<dbReference type="PANTHER" id="PTHR10039:SF17">
    <property type="entry name" value="FUNGAL STAND N-TERMINAL GOODBYE DOMAIN-CONTAINING PROTEIN-RELATED"/>
    <property type="match status" value="1"/>
</dbReference>
<dbReference type="InterPro" id="IPR027417">
    <property type="entry name" value="P-loop_NTPase"/>
</dbReference>
<dbReference type="Pfam" id="PF17100">
    <property type="entry name" value="NACHT_N"/>
    <property type="match status" value="1"/>
</dbReference>